<dbReference type="AlphaFoldDB" id="A5DS89"/>
<dbReference type="InParanoid" id="A5DS89"/>
<dbReference type="EMBL" id="CH981524">
    <property type="protein sequence ID" value="EDK42047.1"/>
    <property type="molecule type" value="Genomic_DNA"/>
</dbReference>
<evidence type="ECO:0000256" key="5">
    <source>
        <dbReference type="ARBA" id="ARBA00022741"/>
    </source>
</evidence>
<evidence type="ECO:0000313" key="12">
    <source>
        <dbReference type="Proteomes" id="UP000001996"/>
    </source>
</evidence>
<evidence type="ECO:0000256" key="1">
    <source>
        <dbReference type="ARBA" id="ARBA00005104"/>
    </source>
</evidence>
<dbReference type="eggNOG" id="KOG1284">
    <property type="taxonomic scope" value="Eukaryota"/>
</dbReference>
<dbReference type="GO" id="GO:0003935">
    <property type="term" value="F:GTP cyclohydrolase II activity"/>
    <property type="evidence" value="ECO:0007669"/>
    <property type="project" value="UniProtKB-EC"/>
</dbReference>
<feature type="compositionally biased region" description="Low complexity" evidence="9">
    <location>
        <begin position="104"/>
        <end position="118"/>
    </location>
</feature>
<evidence type="ECO:0000256" key="7">
    <source>
        <dbReference type="ARBA" id="ARBA00023134"/>
    </source>
</evidence>
<keyword evidence="6 11" id="KW-0378">Hydrolase</keyword>
<evidence type="ECO:0000313" key="11">
    <source>
        <dbReference type="EMBL" id="EDK42047.1"/>
    </source>
</evidence>
<dbReference type="InterPro" id="IPR032677">
    <property type="entry name" value="GTP_cyclohydro_II"/>
</dbReference>
<dbReference type="STRING" id="379508.A5DS89"/>
<keyword evidence="7" id="KW-0342">GTP-binding</keyword>
<feature type="compositionally biased region" description="Low complexity" evidence="9">
    <location>
        <begin position="11"/>
        <end position="20"/>
    </location>
</feature>
<feature type="region of interest" description="Disordered" evidence="9">
    <location>
        <begin position="95"/>
        <end position="128"/>
    </location>
</feature>
<keyword evidence="12" id="KW-1185">Reference proteome</keyword>
<evidence type="ECO:0000259" key="10">
    <source>
        <dbReference type="Pfam" id="PF00925"/>
    </source>
</evidence>
<dbReference type="GO" id="GO:0009231">
    <property type="term" value="P:riboflavin biosynthetic process"/>
    <property type="evidence" value="ECO:0007669"/>
    <property type="project" value="UniProtKB-KW"/>
</dbReference>
<name>A5DS89_LODEL</name>
<dbReference type="Gene3D" id="3.40.50.10990">
    <property type="entry name" value="GTP cyclohydrolase II"/>
    <property type="match status" value="1"/>
</dbReference>
<dbReference type="Pfam" id="PF00925">
    <property type="entry name" value="GTP_cyclohydro2"/>
    <property type="match status" value="1"/>
</dbReference>
<dbReference type="GO" id="GO:0005525">
    <property type="term" value="F:GTP binding"/>
    <property type="evidence" value="ECO:0007669"/>
    <property type="project" value="UniProtKB-KW"/>
</dbReference>
<protein>
    <recommendedName>
        <fullName evidence="3">GTP cyclohydrolase II</fullName>
        <ecNumber evidence="3">3.5.4.25</ecNumber>
    </recommendedName>
</protein>
<sequence length="493" mass="53396">MAVNLGARPNTSPTSASIPSTASTTTIASASASASVSVPVPVSASVSTATTTLAKPRPTFASTSEAISTLPSQGDFRSKEYRHLHYPGCNINRRGSATLSPAPSIAHSSTGSSSYSTTKRSKMSILQHPQPSASKLAQQQFENKNKQIGSNGSVVAQHYVCDVAKIPIVTPRPSSTALPVTTNGKQIGSPKLPPVITQDMRNRTNLPDELPIVKCIARARIPTTQGPDIFLHLYENNVDNKEHLAIVFGENIRSRSLFKQRPGETQQDRMTRGAYIGKLSPGRTLADTDGENTLEFNSDGDLIVNNLTFQEPTLVRIHSECYTGETAWSARCDCGEQFDQAGKIMGENGHGCMVYLRQEGRGIGLGEKLKAYNLQDLGADTVEANLLLRHPADARNFSLATAILLDLGLVEIKLLTNNPDKIIAVEGKHQEVKVKERIPMIPLSWSYTNDESESNGSLVKAKGIKSKEIDGYLSTKIERMGHLLEKPIKINSQ</sequence>
<evidence type="ECO:0000256" key="4">
    <source>
        <dbReference type="ARBA" id="ARBA00022619"/>
    </source>
</evidence>
<comment type="similarity">
    <text evidence="2">Belongs to the GTP cyclohydrolase II family.</text>
</comment>
<dbReference type="OrthoDB" id="5569761at2759"/>
<dbReference type="FunCoup" id="A5DS89">
    <property type="interactions" value="128"/>
</dbReference>
<dbReference type="PANTHER" id="PTHR21327:SF29">
    <property type="entry name" value="GTP CYCLOHYDROLASE-2"/>
    <property type="match status" value="1"/>
</dbReference>
<dbReference type="Proteomes" id="UP000001996">
    <property type="component" value="Unassembled WGS sequence"/>
</dbReference>
<evidence type="ECO:0000256" key="3">
    <source>
        <dbReference type="ARBA" id="ARBA00012762"/>
    </source>
</evidence>
<keyword evidence="5" id="KW-0547">Nucleotide-binding</keyword>
<organism evidence="11 12">
    <name type="scientific">Lodderomyces elongisporus (strain ATCC 11503 / CBS 2605 / JCM 1781 / NBRC 1676 / NRRL YB-4239)</name>
    <name type="common">Yeast</name>
    <name type="synonym">Saccharomyces elongisporus</name>
    <dbReference type="NCBI Taxonomy" id="379508"/>
    <lineage>
        <taxon>Eukaryota</taxon>
        <taxon>Fungi</taxon>
        <taxon>Dikarya</taxon>
        <taxon>Ascomycota</taxon>
        <taxon>Saccharomycotina</taxon>
        <taxon>Pichiomycetes</taxon>
        <taxon>Debaryomycetaceae</taxon>
        <taxon>Candida/Lodderomyces clade</taxon>
        <taxon>Lodderomyces</taxon>
    </lineage>
</organism>
<dbReference type="EC" id="3.5.4.25" evidence="3"/>
<reference evidence="11 12" key="1">
    <citation type="journal article" date="2009" name="Nature">
        <title>Evolution of pathogenicity and sexual reproduction in eight Candida genomes.</title>
        <authorList>
            <person name="Butler G."/>
            <person name="Rasmussen M.D."/>
            <person name="Lin M.F."/>
            <person name="Santos M.A."/>
            <person name="Sakthikumar S."/>
            <person name="Munro C.A."/>
            <person name="Rheinbay E."/>
            <person name="Grabherr M."/>
            <person name="Forche A."/>
            <person name="Reedy J.L."/>
            <person name="Agrafioti I."/>
            <person name="Arnaud M.B."/>
            <person name="Bates S."/>
            <person name="Brown A.J."/>
            <person name="Brunke S."/>
            <person name="Costanzo M.C."/>
            <person name="Fitzpatrick D.A."/>
            <person name="de Groot P.W."/>
            <person name="Harris D."/>
            <person name="Hoyer L.L."/>
            <person name="Hube B."/>
            <person name="Klis F.M."/>
            <person name="Kodira C."/>
            <person name="Lennard N."/>
            <person name="Logue M.E."/>
            <person name="Martin R."/>
            <person name="Neiman A.M."/>
            <person name="Nikolaou E."/>
            <person name="Quail M.A."/>
            <person name="Quinn J."/>
            <person name="Santos M.C."/>
            <person name="Schmitzberger F.F."/>
            <person name="Sherlock G."/>
            <person name="Shah P."/>
            <person name="Silverstein K.A."/>
            <person name="Skrzypek M.S."/>
            <person name="Soll D."/>
            <person name="Staggs R."/>
            <person name="Stansfield I."/>
            <person name="Stumpf M.P."/>
            <person name="Sudbery P.E."/>
            <person name="Srikantha T."/>
            <person name="Zeng Q."/>
            <person name="Berman J."/>
            <person name="Berriman M."/>
            <person name="Heitman J."/>
            <person name="Gow N.A."/>
            <person name="Lorenz M.C."/>
            <person name="Birren B.W."/>
            <person name="Kellis M."/>
            <person name="Cuomo C.A."/>
        </authorList>
    </citation>
    <scope>NUCLEOTIDE SEQUENCE [LARGE SCALE GENOMIC DNA]</scope>
    <source>
        <strain evidence="12">ATCC 11503 / BCRC 21390 / CBS 2605 / JCM 1781 / NBRC 1676 / NRRL YB-4239</strain>
    </source>
</reference>
<evidence type="ECO:0000256" key="2">
    <source>
        <dbReference type="ARBA" id="ARBA00008131"/>
    </source>
</evidence>
<evidence type="ECO:0000256" key="8">
    <source>
        <dbReference type="ARBA" id="ARBA00049295"/>
    </source>
</evidence>
<feature type="region of interest" description="Disordered" evidence="9">
    <location>
        <begin position="1"/>
        <end position="20"/>
    </location>
</feature>
<comment type="pathway">
    <text evidence="1">Cofactor biosynthesis; riboflavin biosynthesis.</text>
</comment>
<dbReference type="HOGENOM" id="CLU_020273_2_4_1"/>
<dbReference type="InterPro" id="IPR036144">
    <property type="entry name" value="RibA-like_sf"/>
</dbReference>
<dbReference type="InterPro" id="IPR000926">
    <property type="entry name" value="RibA"/>
</dbReference>
<dbReference type="NCBIfam" id="TIGR00505">
    <property type="entry name" value="ribA"/>
    <property type="match status" value="1"/>
</dbReference>
<evidence type="ECO:0000256" key="9">
    <source>
        <dbReference type="SAM" id="MobiDB-lite"/>
    </source>
</evidence>
<dbReference type="NCBIfam" id="NF001591">
    <property type="entry name" value="PRK00393.1"/>
    <property type="match status" value="1"/>
</dbReference>
<feature type="domain" description="GTP cyclohydrolase II" evidence="10">
    <location>
        <begin position="308"/>
        <end position="439"/>
    </location>
</feature>
<dbReference type="SUPFAM" id="SSF142695">
    <property type="entry name" value="RibA-like"/>
    <property type="match status" value="1"/>
</dbReference>
<dbReference type="CDD" id="cd00641">
    <property type="entry name" value="GTP_cyclohydro2"/>
    <property type="match status" value="1"/>
</dbReference>
<accession>A5DS89</accession>
<dbReference type="PANTHER" id="PTHR21327">
    <property type="entry name" value="GTP CYCLOHYDROLASE II-RELATED"/>
    <property type="match status" value="1"/>
</dbReference>
<proteinExistence type="inferred from homology"/>
<keyword evidence="4" id="KW-0686">Riboflavin biosynthesis</keyword>
<comment type="catalytic activity">
    <reaction evidence="8">
        <text>GTP + 4 H2O = 2,5-diamino-6-hydroxy-4-(5-phosphoribosylamino)-pyrimidine + formate + 2 phosphate + 3 H(+)</text>
        <dbReference type="Rhea" id="RHEA:23704"/>
        <dbReference type="ChEBI" id="CHEBI:15377"/>
        <dbReference type="ChEBI" id="CHEBI:15378"/>
        <dbReference type="ChEBI" id="CHEBI:15740"/>
        <dbReference type="ChEBI" id="CHEBI:37565"/>
        <dbReference type="ChEBI" id="CHEBI:43474"/>
        <dbReference type="ChEBI" id="CHEBI:58614"/>
        <dbReference type="EC" id="3.5.4.25"/>
    </reaction>
</comment>
<evidence type="ECO:0000256" key="6">
    <source>
        <dbReference type="ARBA" id="ARBA00022801"/>
    </source>
</evidence>
<dbReference type="VEuPathDB" id="FungiDB:LELG_00225"/>
<gene>
    <name evidence="11" type="ORF">LELG_00225</name>
</gene>